<dbReference type="SMART" id="SM00478">
    <property type="entry name" value="ENDO3c"/>
    <property type="match status" value="1"/>
</dbReference>
<dbReference type="Proteomes" id="UP001438707">
    <property type="component" value="Unassembled WGS sequence"/>
</dbReference>
<dbReference type="PANTHER" id="PTHR43003:SF5">
    <property type="entry name" value="DNA-3-METHYLADENINE GLYCOSYLASE"/>
    <property type="match status" value="1"/>
</dbReference>
<dbReference type="FunFam" id="1.10.340.30:FF:000004">
    <property type="entry name" value="DNA-3-methyladenine glycosylase II"/>
    <property type="match status" value="1"/>
</dbReference>
<dbReference type="SUPFAM" id="SSF48150">
    <property type="entry name" value="DNA-glycosylase"/>
    <property type="match status" value="1"/>
</dbReference>
<dbReference type="CDD" id="cd00056">
    <property type="entry name" value="ENDO3c"/>
    <property type="match status" value="1"/>
</dbReference>
<dbReference type="InterPro" id="IPR011257">
    <property type="entry name" value="DNA_glycosylase"/>
</dbReference>
<evidence type="ECO:0000256" key="3">
    <source>
        <dbReference type="ARBA" id="ARBA00023204"/>
    </source>
</evidence>
<proteinExistence type="inferred from homology"/>
<dbReference type="InterPro" id="IPR051912">
    <property type="entry name" value="Alkylbase_DNA_Glycosylase/TA"/>
</dbReference>
<dbReference type="GO" id="GO:0006285">
    <property type="term" value="P:base-excision repair, AP site formation"/>
    <property type="evidence" value="ECO:0007669"/>
    <property type="project" value="TreeGrafter"/>
</dbReference>
<dbReference type="Gene3D" id="1.10.340.30">
    <property type="entry name" value="Hypothetical protein, domain 2"/>
    <property type="match status" value="1"/>
</dbReference>
<dbReference type="EMBL" id="JALJOS010000006">
    <property type="protein sequence ID" value="KAK9837835.1"/>
    <property type="molecule type" value="Genomic_DNA"/>
</dbReference>
<gene>
    <name evidence="6" type="ORF">WJX74_005993</name>
</gene>
<dbReference type="GO" id="GO:0032131">
    <property type="term" value="F:alkylated DNA binding"/>
    <property type="evidence" value="ECO:0007669"/>
    <property type="project" value="TreeGrafter"/>
</dbReference>
<evidence type="ECO:0000256" key="1">
    <source>
        <dbReference type="ARBA" id="ARBA00010817"/>
    </source>
</evidence>
<comment type="caution">
    <text evidence="6">The sequence shown here is derived from an EMBL/GenBank/DDBJ whole genome shotgun (WGS) entry which is preliminary data.</text>
</comment>
<sequence>MGVQPARARSARVAAAKAPKSLDSVPAAEPDNKAEPKPKRTRKRTVPVTHEEPAELPAPPPAAAMAEAPVPSFVSASAATIPAAVWTCDMLSAAAEQLKIRDPALGPLIDEHGAPDSLLCKGSRNLFGSLARSIVYQQLATSAADKIFQRVLHACKCAFAQEGWDKVELEDLTPASVLAVPATELRTAGLSTRKAEYIHGIAEAFSSGQLSDEGLIGMDEGTLSAELIKLRGVGQWSIDMFAMFRLGRPNILPVGDLGVRRGMENLYKLKGLPEAKEMQEIAAAWEPYRSLGSYYMWRAAFPFSLQNFLPEQLGVALSPRPAPFKGLSCAQIIAESMYWSCVAAYSQLPLNDSSLRRLIHIWLGAH</sequence>
<reference evidence="6 7" key="1">
    <citation type="journal article" date="2024" name="Nat. Commun.">
        <title>Phylogenomics reveals the evolutionary origins of lichenization in chlorophyte algae.</title>
        <authorList>
            <person name="Puginier C."/>
            <person name="Libourel C."/>
            <person name="Otte J."/>
            <person name="Skaloud P."/>
            <person name="Haon M."/>
            <person name="Grisel S."/>
            <person name="Petersen M."/>
            <person name="Berrin J.G."/>
            <person name="Delaux P.M."/>
            <person name="Dal Grande F."/>
            <person name="Keller J."/>
        </authorList>
    </citation>
    <scope>NUCLEOTIDE SEQUENCE [LARGE SCALE GENOMIC DNA]</scope>
    <source>
        <strain evidence="6 7">SAG 2145</strain>
    </source>
</reference>
<protein>
    <recommendedName>
        <fullName evidence="5">HhH-GPD domain-containing protein</fullName>
    </recommendedName>
</protein>
<evidence type="ECO:0000256" key="4">
    <source>
        <dbReference type="SAM" id="MobiDB-lite"/>
    </source>
</evidence>
<dbReference type="Pfam" id="PF00730">
    <property type="entry name" value="HhH-GPD"/>
    <property type="match status" value="1"/>
</dbReference>
<dbReference type="Gene3D" id="1.10.1670.40">
    <property type="match status" value="1"/>
</dbReference>
<keyword evidence="3" id="KW-0234">DNA repair</keyword>
<dbReference type="PANTHER" id="PTHR43003">
    <property type="entry name" value="DNA-3-METHYLADENINE GLYCOSYLASE"/>
    <property type="match status" value="1"/>
</dbReference>
<name>A0AAW1RVN4_9CHLO</name>
<dbReference type="AlphaFoldDB" id="A0AAW1RVN4"/>
<accession>A0AAW1RVN4</accession>
<dbReference type="GO" id="GO:0005634">
    <property type="term" value="C:nucleus"/>
    <property type="evidence" value="ECO:0007669"/>
    <property type="project" value="TreeGrafter"/>
</dbReference>
<dbReference type="GO" id="GO:0008725">
    <property type="term" value="F:DNA-3-methyladenine glycosylase activity"/>
    <property type="evidence" value="ECO:0007669"/>
    <property type="project" value="TreeGrafter"/>
</dbReference>
<dbReference type="InterPro" id="IPR003265">
    <property type="entry name" value="HhH-GPD_domain"/>
</dbReference>
<evidence type="ECO:0000313" key="7">
    <source>
        <dbReference type="Proteomes" id="UP001438707"/>
    </source>
</evidence>
<keyword evidence="2" id="KW-0227">DNA damage</keyword>
<dbReference type="GO" id="GO:0006307">
    <property type="term" value="P:DNA alkylation repair"/>
    <property type="evidence" value="ECO:0007669"/>
    <property type="project" value="TreeGrafter"/>
</dbReference>
<dbReference type="GO" id="GO:0032993">
    <property type="term" value="C:protein-DNA complex"/>
    <property type="evidence" value="ECO:0007669"/>
    <property type="project" value="TreeGrafter"/>
</dbReference>
<feature type="region of interest" description="Disordered" evidence="4">
    <location>
        <begin position="1"/>
        <end position="61"/>
    </location>
</feature>
<keyword evidence="7" id="KW-1185">Reference proteome</keyword>
<comment type="similarity">
    <text evidence="1">Belongs to the alkylbase DNA glycosidase AlkA family.</text>
</comment>
<evidence type="ECO:0000259" key="5">
    <source>
        <dbReference type="SMART" id="SM00478"/>
    </source>
</evidence>
<evidence type="ECO:0000313" key="6">
    <source>
        <dbReference type="EMBL" id="KAK9837835.1"/>
    </source>
</evidence>
<feature type="compositionally biased region" description="Low complexity" evidence="4">
    <location>
        <begin position="1"/>
        <end position="21"/>
    </location>
</feature>
<evidence type="ECO:0000256" key="2">
    <source>
        <dbReference type="ARBA" id="ARBA00022763"/>
    </source>
</evidence>
<feature type="domain" description="HhH-GPD" evidence="5">
    <location>
        <begin position="135"/>
        <end position="300"/>
    </location>
</feature>
<dbReference type="GO" id="GO:0043916">
    <property type="term" value="F:DNA-7-methylguanine glycosylase activity"/>
    <property type="evidence" value="ECO:0007669"/>
    <property type="project" value="TreeGrafter"/>
</dbReference>
<organism evidence="6 7">
    <name type="scientific">Apatococcus lobatus</name>
    <dbReference type="NCBI Taxonomy" id="904363"/>
    <lineage>
        <taxon>Eukaryota</taxon>
        <taxon>Viridiplantae</taxon>
        <taxon>Chlorophyta</taxon>
        <taxon>core chlorophytes</taxon>
        <taxon>Trebouxiophyceae</taxon>
        <taxon>Chlorellales</taxon>
        <taxon>Chlorellaceae</taxon>
        <taxon>Apatococcus</taxon>
    </lineage>
</organism>